<dbReference type="EMBL" id="CP002347">
    <property type="protein sequence ID" value="ADR19376.1"/>
    <property type="molecule type" value="Genomic_DNA"/>
</dbReference>
<evidence type="ECO:0000313" key="4">
    <source>
        <dbReference type="EMBL" id="ADR19376.1"/>
    </source>
</evidence>
<evidence type="ECO:0000313" key="5">
    <source>
        <dbReference type="Proteomes" id="UP000007039"/>
    </source>
</evidence>
<dbReference type="Gene3D" id="3.40.50.11750">
    <property type="entry name" value="HypD, alpha/beta domain 1"/>
    <property type="match status" value="2"/>
</dbReference>
<comment type="similarity">
    <text evidence="1">Belongs to the HypD family.</text>
</comment>
<dbReference type="Proteomes" id="UP000007039">
    <property type="component" value="Chromosome"/>
</dbReference>
<dbReference type="PIRSF" id="PIRSF005622">
    <property type="entry name" value="Hydrgn_mat_hypD"/>
    <property type="match status" value="1"/>
</dbReference>
<dbReference type="AlphaFoldDB" id="E4TEL9"/>
<dbReference type="PANTHER" id="PTHR30149:SF0">
    <property type="entry name" value="HYDROGENASE MATURATION FACTOR HYPD"/>
    <property type="match status" value="1"/>
</dbReference>
<reference key="1">
    <citation type="submission" date="2010-11" db="EMBL/GenBank/DDBJ databases">
        <title>The complete genome of chromosome of Calditerrivibrio nitroreducens DSM 19672.</title>
        <authorList>
            <consortium name="US DOE Joint Genome Institute (JGI-PGF)"/>
            <person name="Lucas S."/>
            <person name="Copeland A."/>
            <person name="Lapidus A."/>
            <person name="Bruce D."/>
            <person name="Goodwin L."/>
            <person name="Pitluck S."/>
            <person name="Kyrpides N."/>
            <person name="Mavromatis K."/>
            <person name="Ivanova N."/>
            <person name="Mikhailova N."/>
            <person name="Zeytun A."/>
            <person name="Brettin T."/>
            <person name="Detter J.C."/>
            <person name="Tapia R."/>
            <person name="Han C."/>
            <person name="Land M."/>
            <person name="Hauser L."/>
            <person name="Markowitz V."/>
            <person name="Cheng J.-F."/>
            <person name="Hugenholtz P."/>
            <person name="Woyke T."/>
            <person name="Wu D."/>
            <person name="Spring S."/>
            <person name="Schroeder M."/>
            <person name="Brambilla E."/>
            <person name="Klenk H.-P."/>
            <person name="Eisen J.A."/>
        </authorList>
    </citation>
    <scope>NUCLEOTIDE SEQUENCE [LARGE SCALE GENOMIC DNA]</scope>
    <source>
        <strain>DSM 19672</strain>
    </source>
</reference>
<dbReference type="KEGG" id="cni:Calni_1468"/>
<dbReference type="GO" id="GO:0005506">
    <property type="term" value="F:iron ion binding"/>
    <property type="evidence" value="ECO:0007669"/>
    <property type="project" value="TreeGrafter"/>
</dbReference>
<dbReference type="GO" id="GO:0051539">
    <property type="term" value="F:4 iron, 4 sulfur cluster binding"/>
    <property type="evidence" value="ECO:0007669"/>
    <property type="project" value="TreeGrafter"/>
</dbReference>
<dbReference type="InterPro" id="IPR042243">
    <property type="entry name" value="HypD_1"/>
</dbReference>
<dbReference type="Gene3D" id="6.10.20.100">
    <property type="match status" value="1"/>
</dbReference>
<evidence type="ECO:0000256" key="3">
    <source>
        <dbReference type="ARBA" id="ARBA00023004"/>
    </source>
</evidence>
<dbReference type="HOGENOM" id="CLU_048562_1_0_0"/>
<gene>
    <name evidence="4" type="ordered locus">Calni_1468</name>
</gene>
<protein>
    <submittedName>
        <fullName evidence="4">Hydrogenase expression/formation protein HypD</fullName>
    </submittedName>
</protein>
<dbReference type="GO" id="GO:0051604">
    <property type="term" value="P:protein maturation"/>
    <property type="evidence" value="ECO:0007669"/>
    <property type="project" value="TreeGrafter"/>
</dbReference>
<name>E4TEL9_CALNY</name>
<dbReference type="GO" id="GO:0070025">
    <property type="term" value="F:carbon monoxide binding"/>
    <property type="evidence" value="ECO:0007669"/>
    <property type="project" value="TreeGrafter"/>
</dbReference>
<dbReference type="Pfam" id="PF01924">
    <property type="entry name" value="HypD"/>
    <property type="match status" value="1"/>
</dbReference>
<accession>E4TEL9</accession>
<dbReference type="eggNOG" id="COG0409">
    <property type="taxonomic scope" value="Bacteria"/>
</dbReference>
<keyword evidence="5" id="KW-1185">Reference proteome</keyword>
<sequence length="365" mass="40747">MNLMNRFRDKQTVTLLLKKIEESAKPDKNYSIMEICGTHTVAISRWGLRGILPKNIRLISGPGCPVCVTSQGEIDLIFDLLDKEDVTVAVYGDLMRVPGTNGENLLYLRGKGKKILIINSVVELMKIADEKPEEDFVFVSIGFETTTPQTAFLIKESAKKGIKNISVLLFNKTMPEILNLLLEDENLAINGFIAPGHVSTVTGDELYYGIIRKNRAAVITGFEPVEILEGVMEIIKQVNTNIFYVGNCYKRVVSGRKNIKAYELINEVFESSDAVWRGIGLIKNSGLKIRAEYEDFDAMLKYNLKPYSHNERVGCKCGEVLKGYIKPMDCTLFGTYCTYENPYGPCMVSSEGTCAAYYLYGGVDG</sequence>
<dbReference type="InterPro" id="IPR042244">
    <property type="entry name" value="HypD_2_sf"/>
</dbReference>
<proteinExistence type="inferred from homology"/>
<dbReference type="PANTHER" id="PTHR30149">
    <property type="entry name" value="HYDROGENASE PROTEIN ASSEMBLY PROTEIN HYPD"/>
    <property type="match status" value="1"/>
</dbReference>
<keyword evidence="3" id="KW-0408">Iron</keyword>
<organism evidence="4 5">
    <name type="scientific">Calditerrivibrio nitroreducens (strain DSM 19672 / NBRC 101217 / Yu37-1)</name>
    <dbReference type="NCBI Taxonomy" id="768670"/>
    <lineage>
        <taxon>Bacteria</taxon>
        <taxon>Pseudomonadati</taxon>
        <taxon>Deferribacterota</taxon>
        <taxon>Deferribacteres</taxon>
        <taxon>Deferribacterales</taxon>
        <taxon>Calditerrivibrionaceae</taxon>
    </lineage>
</organism>
<evidence type="ECO:0000256" key="1">
    <source>
        <dbReference type="ARBA" id="ARBA00007888"/>
    </source>
</evidence>
<dbReference type="STRING" id="768670.Calni_1468"/>
<dbReference type="InterPro" id="IPR002780">
    <property type="entry name" value="Hyd_form_HypD"/>
</dbReference>
<dbReference type="OrthoDB" id="9770424at2"/>
<keyword evidence="2" id="KW-0479">Metal-binding</keyword>
<dbReference type="NCBIfam" id="TIGR00075">
    <property type="entry name" value="hypD"/>
    <property type="match status" value="1"/>
</dbReference>
<reference evidence="4 5" key="2">
    <citation type="journal article" date="2011" name="Stand. Genomic Sci.">
        <title>Complete genome sequence of Calditerrivibrio nitroreducens type strain (Yu37-1).</title>
        <authorList>
            <person name="Pitluck S."/>
            <person name="Sikorski J."/>
            <person name="Zeytun A."/>
            <person name="Lapidus A."/>
            <person name="Nolan M."/>
            <person name="Lucas S."/>
            <person name="Hammon N."/>
            <person name="Deshpande S."/>
            <person name="Cheng J.F."/>
            <person name="Tapia R."/>
            <person name="Han C."/>
            <person name="Goodwin L."/>
            <person name="Liolios K."/>
            <person name="Pagani I."/>
            <person name="Ivanova N."/>
            <person name="Mavromatis K."/>
            <person name="Pati A."/>
            <person name="Chen A."/>
            <person name="Palaniappan K."/>
            <person name="Hauser L."/>
            <person name="Chang Y.J."/>
            <person name="Jeffries C.D."/>
            <person name="Detter J.C."/>
            <person name="Brambilla E."/>
            <person name="Djao O.D."/>
            <person name="Rohde M."/>
            <person name="Spring S."/>
            <person name="Goker M."/>
            <person name="Woyke T."/>
            <person name="Bristow J."/>
            <person name="Eisen J.A."/>
            <person name="Markowitz V."/>
            <person name="Hugenholtz P."/>
            <person name="Kyrpides N.C."/>
            <person name="Klenk H.P."/>
            <person name="Land M."/>
        </authorList>
    </citation>
    <scope>NUCLEOTIDE SEQUENCE [LARGE SCALE GENOMIC DNA]</scope>
    <source>
        <strain evidence="5">DSM 19672 / NBRC 101217 / Yu37-1</strain>
    </source>
</reference>
<evidence type="ECO:0000256" key="2">
    <source>
        <dbReference type="ARBA" id="ARBA00022723"/>
    </source>
</evidence>